<feature type="region of interest" description="Disordered" evidence="1">
    <location>
        <begin position="1"/>
        <end position="21"/>
    </location>
</feature>
<dbReference type="EMBL" id="JACGWM010001712">
    <property type="protein sequence ID" value="KAL0289032.1"/>
    <property type="molecule type" value="Genomic_DNA"/>
</dbReference>
<gene>
    <name evidence="3" type="ORF">Scaly_2714100</name>
</gene>
<name>A0AAW2J3N9_9LAMI</name>
<protein>
    <recommendedName>
        <fullName evidence="2">Retrotransposon Copia-like N-terminal domain-containing protein</fullName>
    </recommendedName>
</protein>
<organism evidence="3">
    <name type="scientific">Sesamum calycinum</name>
    <dbReference type="NCBI Taxonomy" id="2727403"/>
    <lineage>
        <taxon>Eukaryota</taxon>
        <taxon>Viridiplantae</taxon>
        <taxon>Streptophyta</taxon>
        <taxon>Embryophyta</taxon>
        <taxon>Tracheophyta</taxon>
        <taxon>Spermatophyta</taxon>
        <taxon>Magnoliopsida</taxon>
        <taxon>eudicotyledons</taxon>
        <taxon>Gunneridae</taxon>
        <taxon>Pentapetalae</taxon>
        <taxon>asterids</taxon>
        <taxon>lamiids</taxon>
        <taxon>Lamiales</taxon>
        <taxon>Pedaliaceae</taxon>
        <taxon>Sesamum</taxon>
    </lineage>
</organism>
<feature type="domain" description="Retrotransposon Copia-like N-terminal" evidence="2">
    <location>
        <begin position="31"/>
        <end position="74"/>
    </location>
</feature>
<dbReference type="PANTHER" id="PTHR37610:SF40">
    <property type="entry name" value="OS01G0909600 PROTEIN"/>
    <property type="match status" value="1"/>
</dbReference>
<dbReference type="AlphaFoldDB" id="A0AAW2J3N9"/>
<evidence type="ECO:0000259" key="2">
    <source>
        <dbReference type="Pfam" id="PF14244"/>
    </source>
</evidence>
<sequence length="95" mass="10801">MASTSSMELETSATRGGSRNEIVNSRIQVVDHPSMVMISTPLNGNNWLSWSRSMQVTLERRDKLGFIDGMRAKPTEGSVELRQWRITDSMVRTWT</sequence>
<dbReference type="PANTHER" id="PTHR37610">
    <property type="entry name" value="CCHC-TYPE DOMAIN-CONTAINING PROTEIN"/>
    <property type="match status" value="1"/>
</dbReference>
<dbReference type="Pfam" id="PF14244">
    <property type="entry name" value="Retrotran_gag_3"/>
    <property type="match status" value="1"/>
</dbReference>
<proteinExistence type="predicted"/>
<accession>A0AAW2J3N9</accession>
<reference evidence="3" key="1">
    <citation type="submission" date="2020-06" db="EMBL/GenBank/DDBJ databases">
        <authorList>
            <person name="Li T."/>
            <person name="Hu X."/>
            <person name="Zhang T."/>
            <person name="Song X."/>
            <person name="Zhang H."/>
            <person name="Dai N."/>
            <person name="Sheng W."/>
            <person name="Hou X."/>
            <person name="Wei L."/>
        </authorList>
    </citation>
    <scope>NUCLEOTIDE SEQUENCE</scope>
    <source>
        <strain evidence="3">KEN8</strain>
        <tissue evidence="3">Leaf</tissue>
    </source>
</reference>
<reference evidence="3" key="2">
    <citation type="journal article" date="2024" name="Plant">
        <title>Genomic evolution and insights into agronomic trait innovations of Sesamum species.</title>
        <authorList>
            <person name="Miao H."/>
            <person name="Wang L."/>
            <person name="Qu L."/>
            <person name="Liu H."/>
            <person name="Sun Y."/>
            <person name="Le M."/>
            <person name="Wang Q."/>
            <person name="Wei S."/>
            <person name="Zheng Y."/>
            <person name="Lin W."/>
            <person name="Duan Y."/>
            <person name="Cao H."/>
            <person name="Xiong S."/>
            <person name="Wang X."/>
            <person name="Wei L."/>
            <person name="Li C."/>
            <person name="Ma Q."/>
            <person name="Ju M."/>
            <person name="Zhao R."/>
            <person name="Li G."/>
            <person name="Mu C."/>
            <person name="Tian Q."/>
            <person name="Mei H."/>
            <person name="Zhang T."/>
            <person name="Gao T."/>
            <person name="Zhang H."/>
        </authorList>
    </citation>
    <scope>NUCLEOTIDE SEQUENCE</scope>
    <source>
        <strain evidence="3">KEN8</strain>
    </source>
</reference>
<evidence type="ECO:0000256" key="1">
    <source>
        <dbReference type="SAM" id="MobiDB-lite"/>
    </source>
</evidence>
<dbReference type="InterPro" id="IPR029472">
    <property type="entry name" value="Copia-like_N"/>
</dbReference>
<evidence type="ECO:0000313" key="3">
    <source>
        <dbReference type="EMBL" id="KAL0289032.1"/>
    </source>
</evidence>
<comment type="caution">
    <text evidence="3">The sequence shown here is derived from an EMBL/GenBank/DDBJ whole genome shotgun (WGS) entry which is preliminary data.</text>
</comment>